<dbReference type="AlphaFoldDB" id="A0A512IDQ5"/>
<evidence type="ECO:0000256" key="2">
    <source>
        <dbReference type="SAM" id="MobiDB-lite"/>
    </source>
</evidence>
<feature type="region of interest" description="Disordered" evidence="2">
    <location>
        <begin position="490"/>
        <end position="516"/>
    </location>
</feature>
<evidence type="ECO:0000313" key="3">
    <source>
        <dbReference type="EMBL" id="GEO95835.1"/>
    </source>
</evidence>
<comment type="similarity">
    <text evidence="1">Belongs to the glycosyltransferase 20 family.</text>
</comment>
<dbReference type="GO" id="GO:0003825">
    <property type="term" value="F:alpha,alpha-trehalose-phosphate synthase (UDP-forming) activity"/>
    <property type="evidence" value="ECO:0007669"/>
    <property type="project" value="TreeGrafter"/>
</dbReference>
<feature type="compositionally biased region" description="Polar residues" evidence="2">
    <location>
        <begin position="1"/>
        <end position="11"/>
    </location>
</feature>
<dbReference type="STRING" id="388357.GCA_001580365_02992"/>
<dbReference type="GO" id="GO:0005992">
    <property type="term" value="P:trehalose biosynthetic process"/>
    <property type="evidence" value="ECO:0007669"/>
    <property type="project" value="InterPro"/>
</dbReference>
<feature type="compositionally biased region" description="Basic and acidic residues" evidence="2">
    <location>
        <begin position="503"/>
        <end position="516"/>
    </location>
</feature>
<keyword evidence="4" id="KW-1185">Reference proteome</keyword>
<dbReference type="InterPro" id="IPR001830">
    <property type="entry name" value="Glyco_trans_20"/>
</dbReference>
<gene>
    <name evidence="3" type="primary">otsA</name>
    <name evidence="3" type="ORF">KTU01_19580</name>
</gene>
<dbReference type="PANTHER" id="PTHR10788">
    <property type="entry name" value="TREHALOSE-6-PHOSPHATE SYNTHASE"/>
    <property type="match status" value="1"/>
</dbReference>
<accession>A0A512IDQ5</accession>
<evidence type="ECO:0000256" key="1">
    <source>
        <dbReference type="ARBA" id="ARBA00008799"/>
    </source>
</evidence>
<dbReference type="PANTHER" id="PTHR10788:SF106">
    <property type="entry name" value="BCDNA.GH08860"/>
    <property type="match status" value="1"/>
</dbReference>
<organism evidence="3 4">
    <name type="scientific">Kocuria turfanensis</name>
    <dbReference type="NCBI Taxonomy" id="388357"/>
    <lineage>
        <taxon>Bacteria</taxon>
        <taxon>Bacillati</taxon>
        <taxon>Actinomycetota</taxon>
        <taxon>Actinomycetes</taxon>
        <taxon>Micrococcales</taxon>
        <taxon>Micrococcaceae</taxon>
        <taxon>Kocuria</taxon>
    </lineage>
</organism>
<dbReference type="Proteomes" id="UP000321103">
    <property type="component" value="Unassembled WGS sequence"/>
</dbReference>
<evidence type="ECO:0000313" key="4">
    <source>
        <dbReference type="Proteomes" id="UP000321103"/>
    </source>
</evidence>
<proteinExistence type="inferred from homology"/>
<comment type="caution">
    <text evidence="3">The sequence shown here is derived from an EMBL/GenBank/DDBJ whole genome shotgun (WGS) entry which is preliminary data.</text>
</comment>
<feature type="region of interest" description="Disordered" evidence="2">
    <location>
        <begin position="1"/>
        <end position="24"/>
    </location>
</feature>
<dbReference type="Pfam" id="PF00982">
    <property type="entry name" value="Glyco_transf_20"/>
    <property type="match status" value="1"/>
</dbReference>
<dbReference type="Gene3D" id="3.40.50.2000">
    <property type="entry name" value="Glycogen Phosphorylase B"/>
    <property type="match status" value="2"/>
</dbReference>
<dbReference type="SUPFAM" id="SSF53756">
    <property type="entry name" value="UDP-Glycosyltransferase/glycogen phosphorylase"/>
    <property type="match status" value="1"/>
</dbReference>
<name>A0A512IDQ5_9MICC</name>
<dbReference type="EMBL" id="BJZS01000052">
    <property type="protein sequence ID" value="GEO95835.1"/>
    <property type="molecule type" value="Genomic_DNA"/>
</dbReference>
<sequence>MSAEQTPTASSADLEEVPAPRTDVPQDTGYDFVVVSNRLPVERVVEDGASSWRRSPGGLVAALSPVMARNTGAWVGWHGAADEVLERFDHDVFHLAPVPLSGAEVEAYYEGFSNATLWPLYHDVIAPPEFHRAWWNTYRRVNRRFAERTAEVAAQNATVWVQDYQLQLVPKLLRDLRPDLTIGFFNHIPFPPLEIFAQLPWRRAVLEGLSGADLIGFQRPGDAQNFQRCVRRFLDVPFRQGRARFGTDDAAWTVRAQSYPISIDAQAIQELASRPEVKERAREIRHELGDPETVFLGVDRLDYTKGILHRIKAYGELLQDGKLTVGPSVLVQVANPSRERVESYVQLREDVEGLVGHLNGQHDTISHTAIRYLHHGYPFEEMVALYLATDVMLVTSLRDGMNLVAKEYVAAKTDGSGTLVLSEFTGAAEQLKQALLVNPHDIDGLKDAMLRAKDMPAAEAKKRMRAMRRQVLGNDVNDWSEAFLRDLAGTRSDRATGGATGDTTRDTTRDTTEEEQ</sequence>
<protein>
    <submittedName>
        <fullName evidence="3">Trehalose-phosphate synthase</fullName>
    </submittedName>
</protein>
<dbReference type="RefSeq" id="WP_062736408.1">
    <property type="nucleotide sequence ID" value="NZ_BJZS01000052.1"/>
</dbReference>
<dbReference type="CDD" id="cd03788">
    <property type="entry name" value="GT20_TPS"/>
    <property type="match status" value="1"/>
</dbReference>
<reference evidence="3 4" key="1">
    <citation type="submission" date="2019-07" db="EMBL/GenBank/DDBJ databases">
        <title>Whole genome shotgun sequence of Kocuria turfanensis NBRC 107627.</title>
        <authorList>
            <person name="Hosoyama A."/>
            <person name="Uohara A."/>
            <person name="Ohji S."/>
            <person name="Ichikawa N."/>
        </authorList>
    </citation>
    <scope>NUCLEOTIDE SEQUENCE [LARGE SCALE GENOMIC DNA]</scope>
    <source>
        <strain evidence="3 4">NBRC 107627</strain>
    </source>
</reference>